<accession>A0A239KE39</accession>
<reference evidence="2 3" key="1">
    <citation type="submission" date="2017-06" db="EMBL/GenBank/DDBJ databases">
        <authorList>
            <person name="Kim H.J."/>
            <person name="Triplett B.A."/>
        </authorList>
    </citation>
    <scope>NUCLEOTIDE SEQUENCE [LARGE SCALE GENOMIC DNA]</scope>
    <source>
        <strain evidence="2 3">DSM 19307</strain>
    </source>
</reference>
<evidence type="ECO:0000313" key="2">
    <source>
        <dbReference type="EMBL" id="SNT16617.1"/>
    </source>
</evidence>
<keyword evidence="3" id="KW-1185">Reference proteome</keyword>
<feature type="signal peptide" evidence="1">
    <location>
        <begin position="1"/>
        <end position="19"/>
    </location>
</feature>
<proteinExistence type="predicted"/>
<evidence type="ECO:0008006" key="4">
    <source>
        <dbReference type="Google" id="ProtNLM"/>
    </source>
</evidence>
<gene>
    <name evidence="2" type="ORF">SAMN05421640_2608</name>
</gene>
<organism evidence="2 3">
    <name type="scientific">Ekhidna lutea</name>
    <dbReference type="NCBI Taxonomy" id="447679"/>
    <lineage>
        <taxon>Bacteria</taxon>
        <taxon>Pseudomonadati</taxon>
        <taxon>Bacteroidota</taxon>
        <taxon>Cytophagia</taxon>
        <taxon>Cytophagales</taxon>
        <taxon>Reichenbachiellaceae</taxon>
        <taxon>Ekhidna</taxon>
    </lineage>
</organism>
<dbReference type="Proteomes" id="UP000198393">
    <property type="component" value="Unassembled WGS sequence"/>
</dbReference>
<feature type="chain" id="PRO_5012873385" description="PorV/PorQ family protein" evidence="1">
    <location>
        <begin position="20"/>
        <end position="364"/>
    </location>
</feature>
<dbReference type="AlphaFoldDB" id="A0A239KE39"/>
<evidence type="ECO:0000313" key="3">
    <source>
        <dbReference type="Proteomes" id="UP000198393"/>
    </source>
</evidence>
<keyword evidence="1" id="KW-0732">Signal</keyword>
<dbReference type="Gene3D" id="2.40.160.60">
    <property type="entry name" value="Outer membrane protein transport protein (OMPP1/FadL/TodX)"/>
    <property type="match status" value="1"/>
</dbReference>
<dbReference type="RefSeq" id="WP_089357303.1">
    <property type="nucleotide sequence ID" value="NZ_FZPD01000004.1"/>
</dbReference>
<dbReference type="OrthoDB" id="9808507at2"/>
<protein>
    <recommendedName>
        <fullName evidence="4">PorV/PorQ family protein</fullName>
    </recommendedName>
</protein>
<name>A0A239KE39_EKHLU</name>
<dbReference type="EMBL" id="FZPD01000004">
    <property type="protein sequence ID" value="SNT16617.1"/>
    <property type="molecule type" value="Genomic_DNA"/>
</dbReference>
<sequence length="364" mass="40321">MRYLLVGFLGLVIVHSAHSQNEPDSRDNTPKYSNEFMNIGVGARSFGMGFTAVSFVDDVTAGYWNPAGLNKMKSDHQMALMHSSYFGGLANYDYAAFATSVDDQSKIALSLIRFSVDDIPDTRFLVDANGSINYDNIQFFSSADYGFLVSYARKLPFLGGIETGGNLKVIHRTVGAFSKAWGFGFDMGMQKSVKNWQFGLVARDILGTFNAWSHNAEEVEEIYALTGNNVPINSVEITLPRLIFGASRQFELTEKFGLMGSLDIDMTFDGKRNTLVKSDLISLDPKAGVAFDYKKLAFLRFGVNQFQKIKDFDGSKSWTFQPNLGVGVTIKELTIDYALTDIGDLAPGLFSHVFSVKVDFNVEK</sequence>
<evidence type="ECO:0000256" key="1">
    <source>
        <dbReference type="SAM" id="SignalP"/>
    </source>
</evidence>